<reference evidence="1" key="1">
    <citation type="submission" date="2016-10" db="EMBL/GenBank/DDBJ databases">
        <title>Sequence of Gallionella enrichment culture.</title>
        <authorList>
            <person name="Poehlein A."/>
            <person name="Muehling M."/>
            <person name="Daniel R."/>
        </authorList>
    </citation>
    <scope>NUCLEOTIDE SEQUENCE</scope>
</reference>
<organism evidence="1">
    <name type="scientific">mine drainage metagenome</name>
    <dbReference type="NCBI Taxonomy" id="410659"/>
    <lineage>
        <taxon>unclassified sequences</taxon>
        <taxon>metagenomes</taxon>
        <taxon>ecological metagenomes</taxon>
    </lineage>
</organism>
<gene>
    <name evidence="1" type="ORF">GALL_279000</name>
</gene>
<accession>A0A1J5R2N8</accession>
<dbReference type="AlphaFoldDB" id="A0A1J5R2N8"/>
<protein>
    <submittedName>
        <fullName evidence="1">Uncharacterized protein</fullName>
    </submittedName>
</protein>
<dbReference type="EMBL" id="MLJW01000300">
    <property type="protein sequence ID" value="OIQ90214.1"/>
    <property type="molecule type" value="Genomic_DNA"/>
</dbReference>
<comment type="caution">
    <text evidence="1">The sequence shown here is derived from an EMBL/GenBank/DDBJ whole genome shotgun (WGS) entry which is preliminary data.</text>
</comment>
<evidence type="ECO:0000313" key="1">
    <source>
        <dbReference type="EMBL" id="OIQ90214.1"/>
    </source>
</evidence>
<proteinExistence type="predicted"/>
<name>A0A1J5R2N8_9ZZZZ</name>
<sequence length="134" mass="14565">MAVIYVARSAALGKWGADVGLGKHLYKVGLAESPEGALALLKAGMAGETDWTVIKREPCQRSDEEVLERLCAREKMVDPALYPKLKGALGIFKVKPENVENHILVKKALDGVEAKDIKLKPADIAGYLLQNALR</sequence>